<organism evidence="3 4">
    <name type="scientific">[Clostridium] ultunense Esp</name>
    <dbReference type="NCBI Taxonomy" id="1288971"/>
    <lineage>
        <taxon>Bacteria</taxon>
        <taxon>Bacillati</taxon>
        <taxon>Bacillota</taxon>
        <taxon>Tissierellia</taxon>
        <taxon>Tissierellales</taxon>
        <taxon>Tepidimicrobiaceae</taxon>
        <taxon>Schnuerera</taxon>
    </lineage>
</organism>
<gene>
    <name evidence="3" type="ORF">CUESP1_3357</name>
</gene>
<evidence type="ECO:0000259" key="2">
    <source>
        <dbReference type="PROSITE" id="PS51898"/>
    </source>
</evidence>
<name>A0A1M4PT60_9FIRM</name>
<protein>
    <submittedName>
        <fullName evidence="3">Integrase family protein</fullName>
    </submittedName>
</protein>
<dbReference type="Proteomes" id="UP000245423">
    <property type="component" value="Chromosome 1"/>
</dbReference>
<evidence type="ECO:0000256" key="1">
    <source>
        <dbReference type="ARBA" id="ARBA00023172"/>
    </source>
</evidence>
<keyword evidence="1" id="KW-0233">DNA recombination</keyword>
<sequence length="139" mass="15852">MEKTKELIVLPLLKDVGEVIIEYFKYGRPICDLEYIFVTYIAPIKIISSSEMTAIVRRNANNAGIDCSIYGKGGPHTLRSTLATHLFENNISLPVISEILGHKDTRTTEVYLKLDIPHLRKCSLDVPLFNWNKTDRKVF</sequence>
<dbReference type="OrthoDB" id="9803188at2"/>
<dbReference type="InterPro" id="IPR011010">
    <property type="entry name" value="DNA_brk_join_enz"/>
</dbReference>
<dbReference type="EMBL" id="LT669839">
    <property type="protein sequence ID" value="SHD78678.1"/>
    <property type="molecule type" value="Genomic_DNA"/>
</dbReference>
<evidence type="ECO:0000313" key="3">
    <source>
        <dbReference type="EMBL" id="SHD78678.1"/>
    </source>
</evidence>
<dbReference type="GO" id="GO:0015074">
    <property type="term" value="P:DNA integration"/>
    <property type="evidence" value="ECO:0007669"/>
    <property type="project" value="InterPro"/>
</dbReference>
<reference evidence="3 4" key="1">
    <citation type="submission" date="2016-11" db="EMBL/GenBank/DDBJ databases">
        <authorList>
            <person name="Manzoor S."/>
        </authorList>
    </citation>
    <scope>NUCLEOTIDE SEQUENCE [LARGE SCALE GENOMIC DNA]</scope>
    <source>
        <strain evidence="3">Clostridium ultunense strain Esp</strain>
    </source>
</reference>
<dbReference type="SUPFAM" id="SSF56349">
    <property type="entry name" value="DNA breaking-rejoining enzymes"/>
    <property type="match status" value="1"/>
</dbReference>
<dbReference type="GO" id="GO:0003677">
    <property type="term" value="F:DNA binding"/>
    <property type="evidence" value="ECO:0007669"/>
    <property type="project" value="InterPro"/>
</dbReference>
<dbReference type="InterPro" id="IPR002104">
    <property type="entry name" value="Integrase_catalytic"/>
</dbReference>
<dbReference type="AlphaFoldDB" id="A0A1M4PT60"/>
<dbReference type="RefSeq" id="WP_025642779.1">
    <property type="nucleotide sequence ID" value="NZ_LT669839.1"/>
</dbReference>
<feature type="domain" description="Tyr recombinase" evidence="2">
    <location>
        <begin position="1"/>
        <end position="124"/>
    </location>
</feature>
<proteinExistence type="predicted"/>
<accession>A0A1M4PT60</accession>
<dbReference type="Pfam" id="PF00589">
    <property type="entry name" value="Phage_integrase"/>
    <property type="match status" value="1"/>
</dbReference>
<evidence type="ECO:0000313" key="4">
    <source>
        <dbReference type="Proteomes" id="UP000245423"/>
    </source>
</evidence>
<keyword evidence="4" id="KW-1185">Reference proteome</keyword>
<dbReference type="PROSITE" id="PS51898">
    <property type="entry name" value="TYR_RECOMBINASE"/>
    <property type="match status" value="1"/>
</dbReference>
<dbReference type="GO" id="GO:0006310">
    <property type="term" value="P:DNA recombination"/>
    <property type="evidence" value="ECO:0007669"/>
    <property type="project" value="UniProtKB-KW"/>
</dbReference>
<dbReference type="InterPro" id="IPR013762">
    <property type="entry name" value="Integrase-like_cat_sf"/>
</dbReference>
<dbReference type="Gene3D" id="1.10.443.10">
    <property type="entry name" value="Intergrase catalytic core"/>
    <property type="match status" value="1"/>
</dbReference>